<dbReference type="InterPro" id="IPR017851">
    <property type="entry name" value="PsbV_cyt_c550"/>
</dbReference>
<dbReference type="NCBIfam" id="TIGR03045">
    <property type="entry name" value="PS_II_C550"/>
    <property type="match status" value="1"/>
</dbReference>
<evidence type="ECO:0000256" key="11">
    <source>
        <dbReference type="ARBA" id="ARBA00023276"/>
    </source>
</evidence>
<feature type="signal peptide" evidence="12">
    <location>
        <begin position="1"/>
        <end position="26"/>
    </location>
</feature>
<dbReference type="SUPFAM" id="SSF46626">
    <property type="entry name" value="Cytochrome c"/>
    <property type="match status" value="1"/>
</dbReference>
<keyword evidence="15" id="KW-1185">Reference proteome</keyword>
<dbReference type="PIRSF" id="PIRSF005890">
    <property type="entry name" value="Phot_II_cyt_c550"/>
    <property type="match status" value="1"/>
</dbReference>
<dbReference type="HAMAP" id="MF_01378">
    <property type="entry name" value="PSII_Cyt550"/>
    <property type="match status" value="1"/>
</dbReference>
<dbReference type="GO" id="GO:0005506">
    <property type="term" value="F:iron ion binding"/>
    <property type="evidence" value="ECO:0007669"/>
    <property type="project" value="InterPro"/>
</dbReference>
<feature type="binding site" description="covalent" evidence="12">
    <location>
        <position position="66"/>
    </location>
    <ligand>
        <name>heme c</name>
        <dbReference type="ChEBI" id="CHEBI:61717"/>
    </ligand>
</feature>
<evidence type="ECO:0000256" key="10">
    <source>
        <dbReference type="ARBA" id="ARBA00023136"/>
    </source>
</evidence>
<evidence type="ECO:0000256" key="8">
    <source>
        <dbReference type="ARBA" id="ARBA00023004"/>
    </source>
</evidence>
<feature type="binding site" description="axial binding residue" evidence="12">
    <location>
        <position position="67"/>
    </location>
    <ligand>
        <name>heme c</name>
        <dbReference type="ChEBI" id="CHEBI:61717"/>
    </ligand>
    <ligandPart>
        <name>Fe</name>
        <dbReference type="ChEBI" id="CHEBI:18248"/>
    </ligandPart>
</feature>
<dbReference type="InterPro" id="IPR016003">
    <property type="entry name" value="PsbV_cyt_c550-like"/>
</dbReference>
<organism evidence="14 15">
    <name type="scientific">Euhalothece natronophila Z-M001</name>
    <dbReference type="NCBI Taxonomy" id="522448"/>
    <lineage>
        <taxon>Bacteria</taxon>
        <taxon>Bacillati</taxon>
        <taxon>Cyanobacteriota</taxon>
        <taxon>Cyanophyceae</taxon>
        <taxon>Oscillatoriophycideae</taxon>
        <taxon>Chroococcales</taxon>
        <taxon>Halothecacae</taxon>
        <taxon>Halothece cluster</taxon>
        <taxon>Euhalothece</taxon>
    </lineage>
</organism>
<evidence type="ECO:0000256" key="4">
    <source>
        <dbReference type="ARBA" id="ARBA00022531"/>
    </source>
</evidence>
<evidence type="ECO:0000256" key="3">
    <source>
        <dbReference type="ARBA" id="ARBA00022448"/>
    </source>
</evidence>
<dbReference type="KEGG" id="enn:FRE64_08325"/>
<evidence type="ECO:0000256" key="1">
    <source>
        <dbReference type="ARBA" id="ARBA00004170"/>
    </source>
</evidence>
<dbReference type="GO" id="GO:0031676">
    <property type="term" value="C:plasma membrane-derived thylakoid membrane"/>
    <property type="evidence" value="ECO:0007669"/>
    <property type="project" value="UniProtKB-SubCell"/>
</dbReference>
<sequence length="163" mass="18094" precursor="true">MLRKLILLTVATVFFAWQLLASPATALELDEEARTVKYNEQGDEVVISIKEAQRGKRLFNDTCAQCHLGGITKTNPNVGLSSEALKGAEPPRDNIAGIIDYLKNPTTYDGEMDIKEIHPNTTRADIYPEMRNLTEDDLEAIAAHILIQPNVRGKQWGGGKVYN</sequence>
<keyword evidence="11 12" id="KW-0604">Photosystem II</keyword>
<evidence type="ECO:0000256" key="5">
    <source>
        <dbReference type="ARBA" id="ARBA00022617"/>
    </source>
</evidence>
<dbReference type="PROSITE" id="PS51007">
    <property type="entry name" value="CYTC"/>
    <property type="match status" value="1"/>
</dbReference>
<dbReference type="InterPro" id="IPR036909">
    <property type="entry name" value="Cyt_c-like_dom_sf"/>
</dbReference>
<feature type="chain" id="PRO_5023537605" description="Photosystem II extrinsic protein V" evidence="12">
    <location>
        <begin position="27"/>
        <end position="163"/>
    </location>
</feature>
<dbReference type="Proteomes" id="UP000318453">
    <property type="component" value="Chromosome"/>
</dbReference>
<evidence type="ECO:0000256" key="6">
    <source>
        <dbReference type="ARBA" id="ARBA00022723"/>
    </source>
</evidence>
<dbReference type="InterPro" id="IPR009056">
    <property type="entry name" value="Cyt_c-like_dom"/>
</dbReference>
<dbReference type="EMBL" id="CP042326">
    <property type="protein sequence ID" value="QDZ39948.1"/>
    <property type="molecule type" value="Genomic_DNA"/>
</dbReference>
<comment type="subcellular location">
    <subcellularLocation>
        <location evidence="12">Cellular thylakoid membrane</location>
        <topology evidence="12">Peripheral membrane protein</topology>
        <orientation evidence="12">Lumenal side</orientation>
    </subcellularLocation>
    <subcellularLocation>
        <location evidence="1">Membrane</location>
        <topology evidence="1">Peripheral membrane protein</topology>
    </subcellularLocation>
    <text evidence="12">Associated with photosystem II at the lumenal side of the thylakoid membrane.</text>
</comment>
<keyword evidence="9 12" id="KW-0793">Thylakoid</keyword>
<feature type="binding site" description="covalent" evidence="12">
    <location>
        <position position="63"/>
    </location>
    <ligand>
        <name>heme c</name>
        <dbReference type="ChEBI" id="CHEBI:61717"/>
    </ligand>
</feature>
<keyword evidence="10 12" id="KW-0472">Membrane</keyword>
<feature type="domain" description="Cytochrome c" evidence="13">
    <location>
        <begin position="50"/>
        <end position="149"/>
    </location>
</feature>
<gene>
    <name evidence="12" type="primary">psbV</name>
    <name evidence="14" type="ORF">FRE64_08325</name>
</gene>
<dbReference type="RefSeq" id="WP_146295544.1">
    <property type="nucleotide sequence ID" value="NZ_CP042326.1"/>
</dbReference>
<evidence type="ECO:0000259" key="13">
    <source>
        <dbReference type="PROSITE" id="PS51007"/>
    </source>
</evidence>
<dbReference type="Gene3D" id="1.10.760.10">
    <property type="entry name" value="Cytochrome c-like domain"/>
    <property type="match status" value="1"/>
</dbReference>
<keyword evidence="3 12" id="KW-0813">Transport</keyword>
<evidence type="ECO:0000256" key="12">
    <source>
        <dbReference type="HAMAP-Rule" id="MF_01378"/>
    </source>
</evidence>
<keyword evidence="8 12" id="KW-0408">Iron</keyword>
<proteinExistence type="inferred from homology"/>
<dbReference type="AlphaFoldDB" id="A0A5B8NLS0"/>
<accession>A0A5B8NLS0</accession>
<keyword evidence="12" id="KW-0732">Signal</keyword>
<dbReference type="OrthoDB" id="486949at2"/>
<dbReference type="InterPro" id="IPR029490">
    <property type="entry name" value="Cytochrom_C550"/>
</dbReference>
<comment type="cofactor">
    <cofactor evidence="12">
        <name>heme c</name>
        <dbReference type="ChEBI" id="CHEBI:61717"/>
    </cofactor>
    <text evidence="12">Binds 1 heme c group covalently per subunit.</text>
</comment>
<evidence type="ECO:0000256" key="2">
    <source>
        <dbReference type="ARBA" id="ARBA00010433"/>
    </source>
</evidence>
<reference evidence="14" key="1">
    <citation type="submission" date="2019-08" db="EMBL/GenBank/DDBJ databases">
        <title>Carotenoids and Carotenoid Binding Proteins in the Halophilic Cyanobacterium Euhalothece sp. ZM00.</title>
        <authorList>
            <person name="Cho S.M."/>
            <person name="Song J.Y."/>
            <person name="Park Y.-I."/>
        </authorList>
    </citation>
    <scope>NUCLEOTIDE SEQUENCE [LARGE SCALE GENOMIC DNA]</scope>
    <source>
        <strain evidence="14">Z-M001</strain>
    </source>
</reference>
<dbReference type="GO" id="GO:0019684">
    <property type="term" value="P:photosynthesis, light reaction"/>
    <property type="evidence" value="ECO:0007669"/>
    <property type="project" value="UniProtKB-UniRule"/>
</dbReference>
<evidence type="ECO:0000313" key="14">
    <source>
        <dbReference type="EMBL" id="QDZ39948.1"/>
    </source>
</evidence>
<dbReference type="GO" id="GO:0009055">
    <property type="term" value="F:electron transfer activity"/>
    <property type="evidence" value="ECO:0007669"/>
    <property type="project" value="InterPro"/>
</dbReference>
<evidence type="ECO:0000256" key="7">
    <source>
        <dbReference type="ARBA" id="ARBA00022982"/>
    </source>
</evidence>
<evidence type="ECO:0000313" key="15">
    <source>
        <dbReference type="Proteomes" id="UP000318453"/>
    </source>
</evidence>
<evidence type="ECO:0000256" key="9">
    <source>
        <dbReference type="ARBA" id="ARBA00023078"/>
    </source>
</evidence>
<keyword evidence="7 12" id="KW-0249">Electron transport</keyword>
<protein>
    <recommendedName>
        <fullName evidence="12">Photosystem II extrinsic protein V</fullName>
        <shortName evidence="12">PsbV</shortName>
    </recommendedName>
    <alternativeName>
        <fullName evidence="12">Cytochrome c-550</fullName>
    </alternativeName>
    <alternativeName>
        <fullName evidence="12">Cytochrome c550</fullName>
    </alternativeName>
    <alternativeName>
        <fullName evidence="12">Low-potential cytochrome c</fullName>
    </alternativeName>
</protein>
<dbReference type="GO" id="GO:0009523">
    <property type="term" value="C:photosystem II"/>
    <property type="evidence" value="ECO:0007669"/>
    <property type="project" value="UniProtKB-KW"/>
</dbReference>
<comment type="subunit">
    <text evidence="12">PSII is composed of 1 copy each of membrane proteins PsbA, PsbB, PsbC, PsbD, PsbE, PsbF, PsbH, PsbI, PsbJ, PsbK, PsbL, PsbM, PsbT, PsbX, PsbY, PsbZ, Psb30/Ycf12, peripheral proteins PsbO, CyanoQ (PsbQ), PsbU, PsbV and a large number of cofactors. It forms dimeric complexes.</text>
</comment>
<name>A0A5B8NLS0_9CHRO</name>
<dbReference type="Pfam" id="PF14495">
    <property type="entry name" value="Cytochrom_C550"/>
    <property type="match status" value="1"/>
</dbReference>
<dbReference type="GO" id="GO:0020037">
    <property type="term" value="F:heme binding"/>
    <property type="evidence" value="ECO:0007669"/>
    <property type="project" value="InterPro"/>
</dbReference>
<keyword evidence="6 12" id="KW-0479">Metal-binding</keyword>
<feature type="binding site" description="axial binding residue" evidence="12">
    <location>
        <position position="118"/>
    </location>
    <ligand>
        <name>heme c</name>
        <dbReference type="ChEBI" id="CHEBI:61717"/>
    </ligand>
    <ligandPart>
        <name>Fe</name>
        <dbReference type="ChEBI" id="CHEBI:18248"/>
    </ligandPart>
</feature>
<keyword evidence="5 12" id="KW-0349">Heme</keyword>
<keyword evidence="4 12" id="KW-0602">Photosynthesis</keyword>
<comment type="function">
    <text evidence="12">One of the extrinsic, lumenal subunits of photosystem II (PSII). PSII is a light-driven water plastoquinone oxidoreductase, using light energy to abstract electrons from H(2)O, generating a proton gradient subsequently used for ATP formation. The extrinsic proteins stabilize the structure of photosystem II oxygen-evolving complex (OEC), the ion environment of oxygen evolution and protect the OEC against heat-induced inactivation. Low-potential cytochrome c that plays a role in the OEC of PSII.</text>
</comment>
<dbReference type="GO" id="GO:0022904">
    <property type="term" value="P:respiratory electron transport chain"/>
    <property type="evidence" value="ECO:0007669"/>
    <property type="project" value="InterPro"/>
</dbReference>
<comment type="similarity">
    <text evidence="2 12">Belongs to the cytochrome c family. PsbV subfamily.</text>
</comment>